<dbReference type="OrthoDB" id="2665639at2"/>
<dbReference type="AlphaFoldDB" id="A0A494XLV0"/>
<proteinExistence type="predicted"/>
<protein>
    <submittedName>
        <fullName evidence="1">Uncharacterized protein</fullName>
    </submittedName>
</protein>
<dbReference type="Proteomes" id="UP000282076">
    <property type="component" value="Unassembled WGS sequence"/>
</dbReference>
<organism evidence="1 2">
    <name type="scientific">Cohnella endophytica</name>
    <dbReference type="NCBI Taxonomy" id="2419778"/>
    <lineage>
        <taxon>Bacteria</taxon>
        <taxon>Bacillati</taxon>
        <taxon>Bacillota</taxon>
        <taxon>Bacilli</taxon>
        <taxon>Bacillales</taxon>
        <taxon>Paenibacillaceae</taxon>
        <taxon>Cohnella</taxon>
    </lineage>
</organism>
<sequence>MGTRLLSEQLIKQYYPQLRYVRAHTSGRNAATLYVWNEDLELPERDADELKRFVDGYLPSYVCFQIKAYSMVQADRVPQVSELPDTVIQTALRRDLDRAGIEKAMNAMLANGGIAFSRYDYNTGILHFNVHTTDALTDIEQELIRKYLSEMIPLGSRCEISYS</sequence>
<name>A0A494XLV0_9BACL</name>
<evidence type="ECO:0000313" key="1">
    <source>
        <dbReference type="EMBL" id="RKP51670.1"/>
    </source>
</evidence>
<gene>
    <name evidence="1" type="ORF">D7Z26_18045</name>
</gene>
<reference evidence="1 2" key="1">
    <citation type="submission" date="2018-10" db="EMBL/GenBank/DDBJ databases">
        <title>Cohnella sp. M2MS4P-1, whole genome shotgun sequence.</title>
        <authorList>
            <person name="Tuo L."/>
        </authorList>
    </citation>
    <scope>NUCLEOTIDE SEQUENCE [LARGE SCALE GENOMIC DNA]</scope>
    <source>
        <strain evidence="1 2">M2MS4P-1</strain>
    </source>
</reference>
<dbReference type="EMBL" id="RBZM01000007">
    <property type="protein sequence ID" value="RKP51670.1"/>
    <property type="molecule type" value="Genomic_DNA"/>
</dbReference>
<dbReference type="RefSeq" id="WP_120978396.1">
    <property type="nucleotide sequence ID" value="NZ_RBZM01000007.1"/>
</dbReference>
<evidence type="ECO:0000313" key="2">
    <source>
        <dbReference type="Proteomes" id="UP000282076"/>
    </source>
</evidence>
<comment type="caution">
    <text evidence="1">The sequence shown here is derived from an EMBL/GenBank/DDBJ whole genome shotgun (WGS) entry which is preliminary data.</text>
</comment>
<accession>A0A494XLV0</accession>
<keyword evidence="2" id="KW-1185">Reference proteome</keyword>